<accession>A0A0E9T0E1</accession>
<organism evidence="1">
    <name type="scientific">Anguilla anguilla</name>
    <name type="common">European freshwater eel</name>
    <name type="synonym">Muraena anguilla</name>
    <dbReference type="NCBI Taxonomy" id="7936"/>
    <lineage>
        <taxon>Eukaryota</taxon>
        <taxon>Metazoa</taxon>
        <taxon>Chordata</taxon>
        <taxon>Craniata</taxon>
        <taxon>Vertebrata</taxon>
        <taxon>Euteleostomi</taxon>
        <taxon>Actinopterygii</taxon>
        <taxon>Neopterygii</taxon>
        <taxon>Teleostei</taxon>
        <taxon>Anguilliformes</taxon>
        <taxon>Anguillidae</taxon>
        <taxon>Anguilla</taxon>
    </lineage>
</organism>
<dbReference type="AlphaFoldDB" id="A0A0E9T0E1"/>
<dbReference type="EMBL" id="GBXM01062359">
    <property type="protein sequence ID" value="JAH46218.1"/>
    <property type="molecule type" value="Transcribed_RNA"/>
</dbReference>
<protein>
    <submittedName>
        <fullName evidence="1">Uncharacterized protein</fullName>
    </submittedName>
</protein>
<proteinExistence type="predicted"/>
<reference evidence="1" key="1">
    <citation type="submission" date="2014-11" db="EMBL/GenBank/DDBJ databases">
        <authorList>
            <person name="Amaro Gonzalez C."/>
        </authorList>
    </citation>
    <scope>NUCLEOTIDE SEQUENCE</scope>
</reference>
<sequence length="33" mass="3745">MLQYLITQRREIGDHTPLQPCNSALFSCGLIIL</sequence>
<evidence type="ECO:0000313" key="1">
    <source>
        <dbReference type="EMBL" id="JAH46218.1"/>
    </source>
</evidence>
<reference evidence="1" key="2">
    <citation type="journal article" date="2015" name="Fish Shellfish Immunol.">
        <title>Early steps in the European eel (Anguilla anguilla)-Vibrio vulnificus interaction in the gills: Role of the RtxA13 toxin.</title>
        <authorList>
            <person name="Callol A."/>
            <person name="Pajuelo D."/>
            <person name="Ebbesson L."/>
            <person name="Teles M."/>
            <person name="MacKenzie S."/>
            <person name="Amaro C."/>
        </authorList>
    </citation>
    <scope>NUCLEOTIDE SEQUENCE</scope>
</reference>
<name>A0A0E9T0E1_ANGAN</name>